<name>A0A917EQ67_9MICC</name>
<keyword evidence="2" id="KW-0378">Hydrolase</keyword>
<dbReference type="CDD" id="cd07344">
    <property type="entry name" value="M48_yhfN_like"/>
    <property type="match status" value="1"/>
</dbReference>
<dbReference type="Proteomes" id="UP000633136">
    <property type="component" value="Unassembled WGS sequence"/>
</dbReference>
<evidence type="ECO:0000313" key="3">
    <source>
        <dbReference type="Proteomes" id="UP000633136"/>
    </source>
</evidence>
<dbReference type="PANTHER" id="PTHR30399">
    <property type="entry name" value="UNCHARACTERIZED PROTEIN YGJP"/>
    <property type="match status" value="1"/>
</dbReference>
<dbReference type="AlphaFoldDB" id="A0A917EQ67"/>
<accession>A0A917EQ67</accession>
<organism evidence="2 3">
    <name type="scientific">Nesterenkonia cremea</name>
    <dbReference type="NCBI Taxonomy" id="1882340"/>
    <lineage>
        <taxon>Bacteria</taxon>
        <taxon>Bacillati</taxon>
        <taxon>Actinomycetota</taxon>
        <taxon>Actinomycetes</taxon>
        <taxon>Micrococcales</taxon>
        <taxon>Micrococcaceae</taxon>
        <taxon>Nesterenkonia</taxon>
    </lineage>
</organism>
<evidence type="ECO:0000259" key="1">
    <source>
        <dbReference type="Pfam" id="PF01863"/>
    </source>
</evidence>
<proteinExistence type="predicted"/>
<reference evidence="2" key="2">
    <citation type="submission" date="2020-09" db="EMBL/GenBank/DDBJ databases">
        <authorList>
            <person name="Sun Q."/>
            <person name="Zhou Y."/>
        </authorList>
    </citation>
    <scope>NUCLEOTIDE SEQUENCE</scope>
    <source>
        <strain evidence="2">CGMCC 1.15388</strain>
    </source>
</reference>
<sequence length="171" mass="19470">MIDGREVIVIRSAKRKRTISADLVGGTLRLRVPLRMGKGHLEEHARAFQQKLRKKAAGRERSDEALMQRALELSKKHFDDAVRPVSVRWSDRQNTRWGSTTSSQGTIRLSSRLKEMPGWVQDGVLVHELAHLIEPGHGPAFRRLVERYPHTKESDAFLEGVSFAQRQMGQV</sequence>
<evidence type="ECO:0000313" key="2">
    <source>
        <dbReference type="EMBL" id="GGE64941.1"/>
    </source>
</evidence>
<feature type="domain" description="YgjP-like metallopeptidase" evidence="1">
    <location>
        <begin position="59"/>
        <end position="156"/>
    </location>
</feature>
<dbReference type="EMBL" id="BMIS01000003">
    <property type="protein sequence ID" value="GGE64941.1"/>
    <property type="molecule type" value="Genomic_DNA"/>
</dbReference>
<dbReference type="Gene3D" id="3.30.2010.10">
    <property type="entry name" value="Metalloproteases ('zincins'), catalytic domain"/>
    <property type="match status" value="1"/>
</dbReference>
<dbReference type="PANTHER" id="PTHR30399:SF1">
    <property type="entry name" value="UTP PYROPHOSPHATASE"/>
    <property type="match status" value="1"/>
</dbReference>
<reference evidence="2" key="1">
    <citation type="journal article" date="2014" name="Int. J. Syst. Evol. Microbiol.">
        <title>Complete genome sequence of Corynebacterium casei LMG S-19264T (=DSM 44701T), isolated from a smear-ripened cheese.</title>
        <authorList>
            <consortium name="US DOE Joint Genome Institute (JGI-PGF)"/>
            <person name="Walter F."/>
            <person name="Albersmeier A."/>
            <person name="Kalinowski J."/>
            <person name="Ruckert C."/>
        </authorList>
    </citation>
    <scope>NUCLEOTIDE SEQUENCE</scope>
    <source>
        <strain evidence="2">CGMCC 1.15388</strain>
    </source>
</reference>
<keyword evidence="3" id="KW-1185">Reference proteome</keyword>
<comment type="caution">
    <text evidence="2">The sequence shown here is derived from an EMBL/GenBank/DDBJ whole genome shotgun (WGS) entry which is preliminary data.</text>
</comment>
<dbReference type="InterPro" id="IPR053136">
    <property type="entry name" value="UTP_pyrophosphatase-like"/>
</dbReference>
<dbReference type="GO" id="GO:0016787">
    <property type="term" value="F:hydrolase activity"/>
    <property type="evidence" value="ECO:0007669"/>
    <property type="project" value="UniProtKB-KW"/>
</dbReference>
<gene>
    <name evidence="2" type="ORF">GCM10011401_10100</name>
</gene>
<dbReference type="Pfam" id="PF01863">
    <property type="entry name" value="YgjP-like"/>
    <property type="match status" value="1"/>
</dbReference>
<dbReference type="InterPro" id="IPR002725">
    <property type="entry name" value="YgjP-like_metallopeptidase"/>
</dbReference>
<protein>
    <submittedName>
        <fullName evidence="2">Metal-dependent hydrolase</fullName>
    </submittedName>
</protein>